<dbReference type="OrthoDB" id="5186at2759"/>
<protein>
    <submittedName>
        <fullName evidence="4">P-loop containing nucleoside triphosphate hydrolase protein</fullName>
    </submittedName>
</protein>
<feature type="non-terminal residue" evidence="4">
    <location>
        <position position="168"/>
    </location>
</feature>
<dbReference type="EMBL" id="KZ988915">
    <property type="protein sequence ID" value="RKP11431.1"/>
    <property type="molecule type" value="Genomic_DNA"/>
</dbReference>
<name>A0A4P9Y089_9FUNG</name>
<proteinExistence type="predicted"/>
<dbReference type="Gene3D" id="3.40.50.300">
    <property type="entry name" value="P-loop containing nucleotide triphosphate hydrolases"/>
    <property type="match status" value="1"/>
</dbReference>
<dbReference type="GO" id="GO:0016887">
    <property type="term" value="F:ATP hydrolysis activity"/>
    <property type="evidence" value="ECO:0007669"/>
    <property type="project" value="InterPro"/>
</dbReference>
<keyword evidence="1" id="KW-0547">Nucleotide-binding</keyword>
<dbReference type="PANTHER" id="PTHR48103">
    <property type="entry name" value="MIDASIN-RELATED"/>
    <property type="match status" value="1"/>
</dbReference>
<evidence type="ECO:0000259" key="3">
    <source>
        <dbReference type="SMART" id="SM00382"/>
    </source>
</evidence>
<evidence type="ECO:0000256" key="2">
    <source>
        <dbReference type="ARBA" id="ARBA00022840"/>
    </source>
</evidence>
<dbReference type="GO" id="GO:0000027">
    <property type="term" value="P:ribosomal large subunit assembly"/>
    <property type="evidence" value="ECO:0007669"/>
    <property type="project" value="TreeGrafter"/>
</dbReference>
<gene>
    <name evidence="4" type="ORF">BJ684DRAFT_827</name>
</gene>
<accession>A0A4P9Y089</accession>
<feature type="domain" description="AAA+ ATPase" evidence="3">
    <location>
        <begin position="24"/>
        <end position="148"/>
    </location>
</feature>
<sequence length="168" mass="18135">KSFALGAPTTQNNLMKVMRSLQIQGKGVLLEGSPGVGKTSLIMHLAALSGYRCLRVNLSEQTDLADLFGADLPGVKDGMQFAWRDAPFLAAMRAGDWVLLDEVNLASQSVLEGLNACLDHRTAIYIPELGRTFRAGKGFRVFAAQNPVGEGGGRKGLPRSFLNRFTQV</sequence>
<dbReference type="AlphaFoldDB" id="A0A4P9Y089"/>
<dbReference type="GO" id="GO:0030687">
    <property type="term" value="C:preribosome, large subunit precursor"/>
    <property type="evidence" value="ECO:0007669"/>
    <property type="project" value="TreeGrafter"/>
</dbReference>
<dbReference type="SMART" id="SM00382">
    <property type="entry name" value="AAA"/>
    <property type="match status" value="1"/>
</dbReference>
<feature type="non-terminal residue" evidence="4">
    <location>
        <position position="1"/>
    </location>
</feature>
<dbReference type="CDD" id="cd00009">
    <property type="entry name" value="AAA"/>
    <property type="match status" value="1"/>
</dbReference>
<dbReference type="PANTHER" id="PTHR48103:SF2">
    <property type="entry name" value="MIDASIN"/>
    <property type="match status" value="1"/>
</dbReference>
<keyword evidence="5" id="KW-1185">Reference proteome</keyword>
<dbReference type="InterPro" id="IPR027417">
    <property type="entry name" value="P-loop_NTPase"/>
</dbReference>
<dbReference type="InterPro" id="IPR011704">
    <property type="entry name" value="ATPase_dyneun-rel_AAA"/>
</dbReference>
<evidence type="ECO:0000313" key="5">
    <source>
        <dbReference type="Proteomes" id="UP000267251"/>
    </source>
</evidence>
<dbReference type="FunFam" id="3.40.50.300:FF:001384">
    <property type="entry name" value="Midasin"/>
    <property type="match status" value="1"/>
</dbReference>
<reference evidence="5" key="1">
    <citation type="journal article" date="2018" name="Nat. Microbiol.">
        <title>Leveraging single-cell genomics to expand the fungal tree of life.</title>
        <authorList>
            <person name="Ahrendt S.R."/>
            <person name="Quandt C.A."/>
            <person name="Ciobanu D."/>
            <person name="Clum A."/>
            <person name="Salamov A."/>
            <person name="Andreopoulos B."/>
            <person name="Cheng J.F."/>
            <person name="Woyke T."/>
            <person name="Pelin A."/>
            <person name="Henrissat B."/>
            <person name="Reynolds N.K."/>
            <person name="Benny G.L."/>
            <person name="Smith M.E."/>
            <person name="James T.Y."/>
            <person name="Grigoriev I.V."/>
        </authorList>
    </citation>
    <scope>NUCLEOTIDE SEQUENCE [LARGE SCALE GENOMIC DNA]</scope>
</reference>
<dbReference type="Proteomes" id="UP000267251">
    <property type="component" value="Unassembled WGS sequence"/>
</dbReference>
<organism evidence="4 5">
    <name type="scientific">Piptocephalis cylindrospora</name>
    <dbReference type="NCBI Taxonomy" id="1907219"/>
    <lineage>
        <taxon>Eukaryota</taxon>
        <taxon>Fungi</taxon>
        <taxon>Fungi incertae sedis</taxon>
        <taxon>Zoopagomycota</taxon>
        <taxon>Zoopagomycotina</taxon>
        <taxon>Zoopagomycetes</taxon>
        <taxon>Zoopagales</taxon>
        <taxon>Piptocephalidaceae</taxon>
        <taxon>Piptocephalis</taxon>
    </lineage>
</organism>
<dbReference type="GO" id="GO:0005634">
    <property type="term" value="C:nucleus"/>
    <property type="evidence" value="ECO:0007669"/>
    <property type="project" value="TreeGrafter"/>
</dbReference>
<dbReference type="SUPFAM" id="SSF52540">
    <property type="entry name" value="P-loop containing nucleoside triphosphate hydrolases"/>
    <property type="match status" value="1"/>
</dbReference>
<keyword evidence="4" id="KW-0378">Hydrolase</keyword>
<evidence type="ECO:0000256" key="1">
    <source>
        <dbReference type="ARBA" id="ARBA00022741"/>
    </source>
</evidence>
<evidence type="ECO:0000313" key="4">
    <source>
        <dbReference type="EMBL" id="RKP11431.1"/>
    </source>
</evidence>
<keyword evidence="2" id="KW-0067">ATP-binding</keyword>
<dbReference type="GO" id="GO:0005524">
    <property type="term" value="F:ATP binding"/>
    <property type="evidence" value="ECO:0007669"/>
    <property type="project" value="UniProtKB-KW"/>
</dbReference>
<dbReference type="InterPro" id="IPR003593">
    <property type="entry name" value="AAA+_ATPase"/>
</dbReference>
<dbReference type="Pfam" id="PF07728">
    <property type="entry name" value="AAA_5"/>
    <property type="match status" value="1"/>
</dbReference>
<dbReference type="GO" id="GO:0000055">
    <property type="term" value="P:ribosomal large subunit export from nucleus"/>
    <property type="evidence" value="ECO:0007669"/>
    <property type="project" value="TreeGrafter"/>
</dbReference>